<dbReference type="GO" id="GO:0005743">
    <property type="term" value="C:mitochondrial inner membrane"/>
    <property type="evidence" value="ECO:0007669"/>
    <property type="project" value="UniProtKB-SubCell"/>
</dbReference>
<keyword evidence="14 17" id="KW-0472">Membrane</keyword>
<evidence type="ECO:0000256" key="13">
    <source>
        <dbReference type="ARBA" id="ARBA00023128"/>
    </source>
</evidence>
<gene>
    <name evidence="18" type="ORF">J1605_007784</name>
</gene>
<keyword evidence="13" id="KW-0496">Mitochondrion</keyword>
<keyword evidence="10" id="KW-0249">Electron transport</keyword>
<evidence type="ECO:0000256" key="3">
    <source>
        <dbReference type="ARBA" id="ARBA00008253"/>
    </source>
</evidence>
<evidence type="ECO:0000256" key="14">
    <source>
        <dbReference type="ARBA" id="ARBA00023136"/>
    </source>
</evidence>
<evidence type="ECO:0000256" key="6">
    <source>
        <dbReference type="ARBA" id="ARBA00022448"/>
    </source>
</evidence>
<dbReference type="AlphaFoldDB" id="A0AB34GZK7"/>
<proteinExistence type="inferred from homology"/>
<evidence type="ECO:0000256" key="11">
    <source>
        <dbReference type="ARBA" id="ARBA00022989"/>
    </source>
</evidence>
<dbReference type="PANTHER" id="PTHR15221">
    <property type="entry name" value="NADH DEHYDROGENASE [UBIQUINONE] 1 ALPHA SUBCOMPLEX SUBUNIT 3"/>
    <property type="match status" value="1"/>
</dbReference>
<evidence type="ECO:0000256" key="17">
    <source>
        <dbReference type="SAM" id="Phobius"/>
    </source>
</evidence>
<keyword evidence="12" id="KW-0007">Acetylation</keyword>
<dbReference type="EMBL" id="JAIQCJ010002030">
    <property type="protein sequence ID" value="KAJ8784898.1"/>
    <property type="molecule type" value="Genomic_DNA"/>
</dbReference>
<dbReference type="Proteomes" id="UP001159641">
    <property type="component" value="Unassembled WGS sequence"/>
</dbReference>
<evidence type="ECO:0000256" key="10">
    <source>
        <dbReference type="ARBA" id="ARBA00022982"/>
    </source>
</evidence>
<keyword evidence="6" id="KW-0813">Transport</keyword>
<feature type="transmembrane region" description="Helical" evidence="17">
    <location>
        <begin position="45"/>
        <end position="63"/>
    </location>
</feature>
<evidence type="ECO:0000256" key="16">
    <source>
        <dbReference type="ARBA" id="ARBA00032035"/>
    </source>
</evidence>
<dbReference type="GO" id="GO:0045271">
    <property type="term" value="C:respiratory chain complex I"/>
    <property type="evidence" value="ECO:0007669"/>
    <property type="project" value="InterPro"/>
</dbReference>
<dbReference type="Pfam" id="PF14987">
    <property type="entry name" value="NADHdh_A3"/>
    <property type="match status" value="1"/>
</dbReference>
<evidence type="ECO:0000313" key="19">
    <source>
        <dbReference type="Proteomes" id="UP001159641"/>
    </source>
</evidence>
<comment type="caution">
    <text evidence="18">The sequence shown here is derived from an EMBL/GenBank/DDBJ whole genome shotgun (WGS) entry which is preliminary data.</text>
</comment>
<dbReference type="InterPro" id="IPR026626">
    <property type="entry name" value="NDUFA3"/>
</dbReference>
<evidence type="ECO:0000256" key="1">
    <source>
        <dbReference type="ARBA" id="ARBA00003195"/>
    </source>
</evidence>
<reference evidence="18 19" key="1">
    <citation type="submission" date="2022-11" db="EMBL/GenBank/DDBJ databases">
        <title>Whole genome sequence of Eschrichtius robustus ER-17-0199.</title>
        <authorList>
            <person name="Bruniche-Olsen A."/>
            <person name="Black A.N."/>
            <person name="Fields C.J."/>
            <person name="Walden K."/>
            <person name="Dewoody J.A."/>
        </authorList>
    </citation>
    <scope>NUCLEOTIDE SEQUENCE [LARGE SCALE GENOMIC DNA]</scope>
    <source>
        <strain evidence="18">ER-17-0199</strain>
        <tissue evidence="18">Blubber</tissue>
    </source>
</reference>
<evidence type="ECO:0000256" key="8">
    <source>
        <dbReference type="ARBA" id="ARBA00022692"/>
    </source>
</evidence>
<evidence type="ECO:0000313" key="18">
    <source>
        <dbReference type="EMBL" id="KAJ8784898.1"/>
    </source>
</evidence>
<comment type="similarity">
    <text evidence="3">Belongs to the complex I NDUFA3 subunit family.</text>
</comment>
<evidence type="ECO:0000256" key="15">
    <source>
        <dbReference type="ARBA" id="ARBA00031425"/>
    </source>
</evidence>
<evidence type="ECO:0000256" key="5">
    <source>
        <dbReference type="ARBA" id="ARBA00016391"/>
    </source>
</evidence>
<comment type="subcellular location">
    <subcellularLocation>
        <location evidence="2">Mitochondrion inner membrane</location>
        <topology evidence="2">Single-pass membrane protein</topology>
    </subcellularLocation>
</comment>
<sequence length="112" mass="12324">MQGTQVRALVQEDPTCCGATKTVSLRYRSHEAQLLKPTNAWAKELVLVVSFTIGGLIIILPTISPYTKYAIMINQASPYNHPVLLLDNGNILNGSSHPQDPQGPSLEWLKKL</sequence>
<keyword evidence="11 17" id="KW-1133">Transmembrane helix</keyword>
<organism evidence="18 19">
    <name type="scientific">Eschrichtius robustus</name>
    <name type="common">California gray whale</name>
    <name type="synonym">Eschrichtius gibbosus</name>
    <dbReference type="NCBI Taxonomy" id="9764"/>
    <lineage>
        <taxon>Eukaryota</taxon>
        <taxon>Metazoa</taxon>
        <taxon>Chordata</taxon>
        <taxon>Craniata</taxon>
        <taxon>Vertebrata</taxon>
        <taxon>Euteleostomi</taxon>
        <taxon>Mammalia</taxon>
        <taxon>Eutheria</taxon>
        <taxon>Laurasiatheria</taxon>
        <taxon>Artiodactyla</taxon>
        <taxon>Whippomorpha</taxon>
        <taxon>Cetacea</taxon>
        <taxon>Mysticeti</taxon>
        <taxon>Eschrichtiidae</taxon>
        <taxon>Eschrichtius</taxon>
    </lineage>
</organism>
<protein>
    <recommendedName>
        <fullName evidence="5">NADH dehydrogenase [ubiquinone] 1 alpha subcomplex subunit 3</fullName>
    </recommendedName>
    <alternativeName>
        <fullName evidence="15">Complex I-B9</fullName>
    </alternativeName>
    <alternativeName>
        <fullName evidence="16">NADH-ubiquinone oxidoreductase B9 subunit</fullName>
    </alternativeName>
</protein>
<dbReference type="PANTHER" id="PTHR15221:SF0">
    <property type="entry name" value="NADH DEHYDROGENASE [UBIQUINONE] 1 ALPHA SUBCOMPLEX SUBUNIT 3"/>
    <property type="match status" value="1"/>
</dbReference>
<keyword evidence="7" id="KW-0679">Respiratory chain</keyword>
<keyword evidence="9" id="KW-0999">Mitochondrion inner membrane</keyword>
<evidence type="ECO:0000256" key="9">
    <source>
        <dbReference type="ARBA" id="ARBA00022792"/>
    </source>
</evidence>
<keyword evidence="19" id="KW-1185">Reference proteome</keyword>
<keyword evidence="8 17" id="KW-0812">Transmembrane</keyword>
<evidence type="ECO:0000256" key="7">
    <source>
        <dbReference type="ARBA" id="ARBA00022660"/>
    </source>
</evidence>
<comment type="subunit">
    <text evidence="4">Complex I is composed of 45 different subunits.</text>
</comment>
<comment type="function">
    <text evidence="1">Accessory subunit of the mitochondrial membrane respiratory chain NADH dehydrogenase (Complex I), that is believed not to be involved in catalysis. Complex I functions in the transfer of electrons from NADH to the respiratory chain. The immediate electron acceptor for the enzyme is believed to be ubiquinone.</text>
</comment>
<evidence type="ECO:0000256" key="4">
    <source>
        <dbReference type="ARBA" id="ARBA00011533"/>
    </source>
</evidence>
<evidence type="ECO:0000256" key="2">
    <source>
        <dbReference type="ARBA" id="ARBA00004434"/>
    </source>
</evidence>
<name>A0AB34GZK7_ESCRO</name>
<evidence type="ECO:0000256" key="12">
    <source>
        <dbReference type="ARBA" id="ARBA00022990"/>
    </source>
</evidence>
<accession>A0AB34GZK7</accession>